<dbReference type="AlphaFoldDB" id="A0A5B7H916"/>
<evidence type="ECO:0000256" key="1">
    <source>
        <dbReference type="SAM" id="MobiDB-lite"/>
    </source>
</evidence>
<evidence type="ECO:0000313" key="3">
    <source>
        <dbReference type="Proteomes" id="UP000324222"/>
    </source>
</evidence>
<sequence length="117" mass="13019">MKHSGQMGVVMSPVTRPSYGERGKAKGTERQRDGEGESEWVGEERETGRGLSFFYKKPKLRDKVVLTCVSPTPSPLPHSSLTLPSLYPYHASFTVTGHVYSDVVEEAFTSGLRRFLV</sequence>
<keyword evidence="3" id="KW-1185">Reference proteome</keyword>
<accession>A0A5B7H916</accession>
<dbReference type="EMBL" id="VSRR010028186">
    <property type="protein sequence ID" value="MPC68660.1"/>
    <property type="molecule type" value="Genomic_DNA"/>
</dbReference>
<comment type="caution">
    <text evidence="2">The sequence shown here is derived from an EMBL/GenBank/DDBJ whole genome shotgun (WGS) entry which is preliminary data.</text>
</comment>
<protein>
    <submittedName>
        <fullName evidence="2">Uncharacterized protein</fullName>
    </submittedName>
</protein>
<feature type="region of interest" description="Disordered" evidence="1">
    <location>
        <begin position="1"/>
        <end position="47"/>
    </location>
</feature>
<name>A0A5B7H916_PORTR</name>
<evidence type="ECO:0000313" key="2">
    <source>
        <dbReference type="EMBL" id="MPC68660.1"/>
    </source>
</evidence>
<reference evidence="2 3" key="1">
    <citation type="submission" date="2019-05" db="EMBL/GenBank/DDBJ databases">
        <title>Another draft genome of Portunus trituberculatus and its Hox gene families provides insights of decapod evolution.</title>
        <authorList>
            <person name="Jeong J.-H."/>
            <person name="Song I."/>
            <person name="Kim S."/>
            <person name="Choi T."/>
            <person name="Kim D."/>
            <person name="Ryu S."/>
            <person name="Kim W."/>
        </authorList>
    </citation>
    <scope>NUCLEOTIDE SEQUENCE [LARGE SCALE GENOMIC DNA]</scope>
    <source>
        <tissue evidence="2">Muscle</tissue>
    </source>
</reference>
<organism evidence="2 3">
    <name type="scientific">Portunus trituberculatus</name>
    <name type="common">Swimming crab</name>
    <name type="synonym">Neptunus trituberculatus</name>
    <dbReference type="NCBI Taxonomy" id="210409"/>
    <lineage>
        <taxon>Eukaryota</taxon>
        <taxon>Metazoa</taxon>
        <taxon>Ecdysozoa</taxon>
        <taxon>Arthropoda</taxon>
        <taxon>Crustacea</taxon>
        <taxon>Multicrustacea</taxon>
        <taxon>Malacostraca</taxon>
        <taxon>Eumalacostraca</taxon>
        <taxon>Eucarida</taxon>
        <taxon>Decapoda</taxon>
        <taxon>Pleocyemata</taxon>
        <taxon>Brachyura</taxon>
        <taxon>Eubrachyura</taxon>
        <taxon>Portunoidea</taxon>
        <taxon>Portunidae</taxon>
        <taxon>Portuninae</taxon>
        <taxon>Portunus</taxon>
    </lineage>
</organism>
<dbReference type="Proteomes" id="UP000324222">
    <property type="component" value="Unassembled WGS sequence"/>
</dbReference>
<feature type="compositionally biased region" description="Basic and acidic residues" evidence="1">
    <location>
        <begin position="19"/>
        <end position="35"/>
    </location>
</feature>
<proteinExistence type="predicted"/>
<gene>
    <name evidence="2" type="ORF">E2C01_062863</name>
</gene>